<sequence length="237" mass="25715">MGGTLGTLRATDAVRMDDGGGADLSSLLLLPNPEMTNSFDEYLRKTRTCTHTHTCNSPGPAAATHTHTCYHTHTRMFPTAGGEEEQKKSQKPLGNREAVRKYRQKKKAHAAYLEEEVKKLRLVNQQLLRRLQGQAALEAEVVRLRSLLVDLRAKIDAELGTSPFRKQCNGAGLRCDNTAQCFGGNGEVVSWEGSCGPAVVDGQIDLNGDIGQNLEIAKAVNSFDVMGSLFSSASQAE</sequence>
<dbReference type="AlphaFoldDB" id="A0A8B9AWP4"/>
<keyword evidence="3" id="KW-0175">Coiled coil</keyword>
<dbReference type="GO" id="GO:0006351">
    <property type="term" value="P:DNA-templated transcription"/>
    <property type="evidence" value="ECO:0007669"/>
    <property type="project" value="InterPro"/>
</dbReference>
<dbReference type="SUPFAM" id="SSF57959">
    <property type="entry name" value="Leucine zipper domain"/>
    <property type="match status" value="1"/>
</dbReference>
<dbReference type="InterPro" id="IPR031106">
    <property type="entry name" value="C/EBP"/>
</dbReference>
<dbReference type="SMART" id="SM00338">
    <property type="entry name" value="BRLZ"/>
    <property type="match status" value="1"/>
</dbReference>
<reference evidence="6" key="1">
    <citation type="journal article" date="2019" name="Nat. Commun.">
        <title>Genome-wide association mapping of date palm fruit traits.</title>
        <authorList>
            <person name="Hazzouri K.M."/>
            <person name="Gros-Balthazard M."/>
            <person name="Flowers J.M."/>
            <person name="Copetti D."/>
            <person name="Lemansour A."/>
            <person name="Lebrun M."/>
            <person name="Masmoudi K."/>
            <person name="Ferrand S."/>
            <person name="Dhar M.I."/>
            <person name="Fresquez Z.A."/>
            <person name="Rosas U."/>
            <person name="Zhang J."/>
            <person name="Talag J."/>
            <person name="Lee S."/>
            <person name="Kudrna D."/>
            <person name="Powell R.F."/>
            <person name="Leitch I.J."/>
            <person name="Krueger R.R."/>
            <person name="Wing R.A."/>
            <person name="Amiri K.M.A."/>
            <person name="Purugganan M.D."/>
        </authorList>
    </citation>
    <scope>NUCLEOTIDE SEQUENCE [LARGE SCALE GENOMIC DNA]</scope>
    <source>
        <strain evidence="6">cv. Khalas</strain>
    </source>
</reference>
<name>A0A8B9AWP4_PHODC</name>
<proteinExistence type="predicted"/>
<feature type="region of interest" description="Disordered" evidence="4">
    <location>
        <begin position="80"/>
        <end position="99"/>
    </location>
</feature>
<dbReference type="GO" id="GO:0000978">
    <property type="term" value="F:RNA polymerase II cis-regulatory region sequence-specific DNA binding"/>
    <property type="evidence" value="ECO:0007669"/>
    <property type="project" value="TreeGrafter"/>
</dbReference>
<evidence type="ECO:0000256" key="4">
    <source>
        <dbReference type="SAM" id="MobiDB-lite"/>
    </source>
</evidence>
<dbReference type="OrthoDB" id="1918304at2759"/>
<evidence type="ECO:0000313" key="7">
    <source>
        <dbReference type="RefSeq" id="XP_038988223.1"/>
    </source>
</evidence>
<reference evidence="7" key="2">
    <citation type="submission" date="2025-08" db="UniProtKB">
        <authorList>
            <consortium name="RefSeq"/>
        </authorList>
    </citation>
    <scope>IDENTIFICATION</scope>
    <source>
        <tissue evidence="7">Young leaves</tissue>
    </source>
</reference>
<keyword evidence="2" id="KW-0804">Transcription</keyword>
<feature type="domain" description="BZIP" evidence="5">
    <location>
        <begin position="85"/>
        <end position="151"/>
    </location>
</feature>
<dbReference type="PANTHER" id="PTHR23334">
    <property type="entry name" value="CCAAT/ENHANCER BINDING PROTEIN"/>
    <property type="match status" value="1"/>
</dbReference>
<evidence type="ECO:0000256" key="3">
    <source>
        <dbReference type="SAM" id="Coils"/>
    </source>
</evidence>
<organism evidence="6 7">
    <name type="scientific">Phoenix dactylifera</name>
    <name type="common">Date palm</name>
    <dbReference type="NCBI Taxonomy" id="42345"/>
    <lineage>
        <taxon>Eukaryota</taxon>
        <taxon>Viridiplantae</taxon>
        <taxon>Streptophyta</taxon>
        <taxon>Embryophyta</taxon>
        <taxon>Tracheophyta</taxon>
        <taxon>Spermatophyta</taxon>
        <taxon>Magnoliopsida</taxon>
        <taxon>Liliopsida</taxon>
        <taxon>Arecaceae</taxon>
        <taxon>Coryphoideae</taxon>
        <taxon>Phoeniceae</taxon>
        <taxon>Phoenix</taxon>
    </lineage>
</organism>
<dbReference type="Proteomes" id="UP000228380">
    <property type="component" value="Chromosome 12"/>
</dbReference>
<dbReference type="GeneID" id="103705064"/>
<evidence type="ECO:0000313" key="6">
    <source>
        <dbReference type="Proteomes" id="UP000228380"/>
    </source>
</evidence>
<feature type="coiled-coil region" evidence="3">
    <location>
        <begin position="110"/>
        <end position="154"/>
    </location>
</feature>
<keyword evidence="1" id="KW-0805">Transcription regulation</keyword>
<dbReference type="GO" id="GO:0000981">
    <property type="term" value="F:DNA-binding transcription factor activity, RNA polymerase II-specific"/>
    <property type="evidence" value="ECO:0007669"/>
    <property type="project" value="TreeGrafter"/>
</dbReference>
<dbReference type="RefSeq" id="XP_038988223.1">
    <property type="nucleotide sequence ID" value="XM_039132295.1"/>
</dbReference>
<keyword evidence="6" id="KW-1185">Reference proteome</keyword>
<evidence type="ECO:0000259" key="5">
    <source>
        <dbReference type="PROSITE" id="PS50217"/>
    </source>
</evidence>
<evidence type="ECO:0000256" key="1">
    <source>
        <dbReference type="ARBA" id="ARBA00023015"/>
    </source>
</evidence>
<protein>
    <submittedName>
        <fullName evidence="7">Basic leucine zipper 23-like isoform X1</fullName>
    </submittedName>
</protein>
<dbReference type="PROSITE" id="PS50217">
    <property type="entry name" value="BZIP"/>
    <property type="match status" value="1"/>
</dbReference>
<dbReference type="Gene3D" id="1.20.5.170">
    <property type="match status" value="1"/>
</dbReference>
<accession>A0A8B9AWP4</accession>
<dbReference type="PANTHER" id="PTHR23334:SF20">
    <property type="entry name" value="BASIC LEUCINE ZIPPER 24"/>
    <property type="match status" value="1"/>
</dbReference>
<dbReference type="InterPro" id="IPR004827">
    <property type="entry name" value="bZIP"/>
</dbReference>
<evidence type="ECO:0000256" key="2">
    <source>
        <dbReference type="ARBA" id="ARBA00023163"/>
    </source>
</evidence>
<dbReference type="CDD" id="cd14686">
    <property type="entry name" value="bZIP"/>
    <property type="match status" value="1"/>
</dbReference>
<dbReference type="Pfam" id="PF07716">
    <property type="entry name" value="bZIP_2"/>
    <property type="match status" value="1"/>
</dbReference>
<gene>
    <name evidence="7" type="primary">LOC103705064</name>
</gene>
<dbReference type="InterPro" id="IPR046347">
    <property type="entry name" value="bZIP_sf"/>
</dbReference>